<dbReference type="AlphaFoldDB" id="A0A6J7I888"/>
<organism evidence="2">
    <name type="scientific">freshwater metagenome</name>
    <dbReference type="NCBI Taxonomy" id="449393"/>
    <lineage>
        <taxon>unclassified sequences</taxon>
        <taxon>metagenomes</taxon>
        <taxon>ecological metagenomes</taxon>
    </lineage>
</organism>
<accession>A0A6J7I888</accession>
<dbReference type="EMBL" id="CAFBND010000005">
    <property type="protein sequence ID" value="CAB4926909.1"/>
    <property type="molecule type" value="Genomic_DNA"/>
</dbReference>
<gene>
    <name evidence="1" type="ORF">UFOPK3268_00290</name>
    <name evidence="2" type="ORF">UFOPK3752_00187</name>
    <name evidence="3" type="ORF">UFOPK4150_00908</name>
</gene>
<evidence type="ECO:0000313" key="3">
    <source>
        <dbReference type="EMBL" id="CAB5030445.1"/>
    </source>
</evidence>
<name>A0A6J7I888_9ZZZZ</name>
<dbReference type="Pfam" id="PF11305">
    <property type="entry name" value="DUF3107"/>
    <property type="match status" value="1"/>
</dbReference>
<sequence length="76" mass="7993">MEVKIGVQQAAREVVLESAQTPEEVVDLVSTAVSEKTPLILADEKGRTVVVPGDKIAYVEVGAGDRGRLGFSTPNA</sequence>
<evidence type="ECO:0000313" key="1">
    <source>
        <dbReference type="EMBL" id="CAB4846745.1"/>
    </source>
</evidence>
<proteinExistence type="predicted"/>
<evidence type="ECO:0000313" key="2">
    <source>
        <dbReference type="EMBL" id="CAB4926909.1"/>
    </source>
</evidence>
<dbReference type="EMBL" id="CAFBPU010000015">
    <property type="protein sequence ID" value="CAB5030445.1"/>
    <property type="molecule type" value="Genomic_DNA"/>
</dbReference>
<protein>
    <submittedName>
        <fullName evidence="2">Unannotated protein</fullName>
    </submittedName>
</protein>
<reference evidence="2" key="1">
    <citation type="submission" date="2020-05" db="EMBL/GenBank/DDBJ databases">
        <authorList>
            <person name="Chiriac C."/>
            <person name="Salcher M."/>
            <person name="Ghai R."/>
            <person name="Kavagutti S V."/>
        </authorList>
    </citation>
    <scope>NUCLEOTIDE SEQUENCE</scope>
</reference>
<dbReference type="EMBL" id="CAFBIZ010000021">
    <property type="protein sequence ID" value="CAB4846745.1"/>
    <property type="molecule type" value="Genomic_DNA"/>
</dbReference>
<dbReference type="InterPro" id="IPR021456">
    <property type="entry name" value="DUF3107"/>
</dbReference>